<keyword evidence="1" id="KW-0732">Signal</keyword>
<feature type="signal peptide" evidence="1">
    <location>
        <begin position="1"/>
        <end position="19"/>
    </location>
</feature>
<comment type="caution">
    <text evidence="2">The sequence shown here is derived from an EMBL/GenBank/DDBJ whole genome shotgun (WGS) entry which is preliminary data.</text>
</comment>
<protein>
    <recommendedName>
        <fullName evidence="4">Transmembrane protein</fullName>
    </recommendedName>
</protein>
<accession>A0A225SMQ1</accession>
<evidence type="ECO:0000313" key="2">
    <source>
        <dbReference type="EMBL" id="OWY32355.1"/>
    </source>
</evidence>
<gene>
    <name evidence="2" type="ORF">CEJ45_21980</name>
</gene>
<dbReference type="Proteomes" id="UP000214747">
    <property type="component" value="Unassembled WGS sequence"/>
</dbReference>
<feature type="chain" id="PRO_5013393474" description="Transmembrane protein" evidence="1">
    <location>
        <begin position="20"/>
        <end position="175"/>
    </location>
</feature>
<evidence type="ECO:0008006" key="4">
    <source>
        <dbReference type="Google" id="ProtNLM"/>
    </source>
</evidence>
<dbReference type="RefSeq" id="WP_088757184.1">
    <property type="nucleotide sequence ID" value="NZ_JARJFG010000055.1"/>
</dbReference>
<organism evidence="2 3">
    <name type="scientific">Herbaspirillum aquaticum</name>
    <dbReference type="NCBI Taxonomy" id="568783"/>
    <lineage>
        <taxon>Bacteria</taxon>
        <taxon>Pseudomonadati</taxon>
        <taxon>Pseudomonadota</taxon>
        <taxon>Betaproteobacteria</taxon>
        <taxon>Burkholderiales</taxon>
        <taxon>Oxalobacteraceae</taxon>
        <taxon>Herbaspirillum</taxon>
    </lineage>
</organism>
<dbReference type="AlphaFoldDB" id="A0A225SMQ1"/>
<evidence type="ECO:0000313" key="3">
    <source>
        <dbReference type="Proteomes" id="UP000214747"/>
    </source>
</evidence>
<name>A0A225SMQ1_9BURK</name>
<dbReference type="EMBL" id="NJGV01000027">
    <property type="protein sequence ID" value="OWY32355.1"/>
    <property type="molecule type" value="Genomic_DNA"/>
</dbReference>
<sequence>MPRLRPALLLLSVACLCLAACSPRYNWREASDNGAHFVVLLPAKPASVTRPVDLDGPKVDMSMTAAEVDGLTFAVGTAELPDAAAANRALEAMRTALLNNIGGQPQGAPLWPGKTTGLARTLDLDARGVSRGRPLRLVARLAVRERRVYQILIVGEEKAFTEENIETFFSSFKPT</sequence>
<reference evidence="2 3" key="1">
    <citation type="journal article" date="2010" name="Int. J. Syst. Evol. Microbiol.">
        <title>Reclassification of Herbaspirillum putei as a later heterotypic synonym of Herbaspirillum huttiense, with the description of H. huttiense subsp. huttiense subsp. nov. and H. huttiense subsp. putei subsp. nov., comb. nov., and description of Herbaspirillum aquaticum sp. nov.</title>
        <authorList>
            <person name="Dobritsa A.P."/>
            <person name="Reddy M.C."/>
            <person name="Samadpour M."/>
        </authorList>
    </citation>
    <scope>NUCLEOTIDE SEQUENCE [LARGE SCALE GENOMIC DNA]</scope>
    <source>
        <strain evidence="2 3">IEH 4430</strain>
    </source>
</reference>
<evidence type="ECO:0000256" key="1">
    <source>
        <dbReference type="SAM" id="SignalP"/>
    </source>
</evidence>
<proteinExistence type="predicted"/>
<keyword evidence="3" id="KW-1185">Reference proteome</keyword>